<dbReference type="PANTHER" id="PTHR32343">
    <property type="entry name" value="SERINE/ARGININE-RICH SPLICING FACTOR"/>
    <property type="match status" value="1"/>
</dbReference>
<sequence length="222" mass="23956">MPPLRLWPLLLPPKLQLCNSSAEFTLSEFTANLSNHAIYSTANKGTVEHDIKNYLQPKFVDVAYKAADKIIQVTEENLATLFINCGHSLVYRVKNIDVPEGARAALNLSGNVLGYYPVNVLPSKTAIAPVNETFLPRPDDEREMCARTIYCTNIDKKVAQADLKLFFESICGEAESATAALNSSGVVLGSLPIRHPCVPAPSPADVVLGIHTGGADDGTAHI</sequence>
<dbReference type="Gramene" id="Zm00001eb027400_T001">
    <property type="protein sequence ID" value="Zm00001eb027400_P001"/>
    <property type="gene ID" value="Zm00001eb027400"/>
</dbReference>
<organism evidence="1 2">
    <name type="scientific">Zea mays</name>
    <name type="common">Maize</name>
    <dbReference type="NCBI Taxonomy" id="4577"/>
    <lineage>
        <taxon>Eukaryota</taxon>
        <taxon>Viridiplantae</taxon>
        <taxon>Streptophyta</taxon>
        <taxon>Embryophyta</taxon>
        <taxon>Tracheophyta</taxon>
        <taxon>Spermatophyta</taxon>
        <taxon>Magnoliopsida</taxon>
        <taxon>Liliopsida</taxon>
        <taxon>Poales</taxon>
        <taxon>Poaceae</taxon>
        <taxon>PACMAD clade</taxon>
        <taxon>Panicoideae</taxon>
        <taxon>Andropogonodae</taxon>
        <taxon>Andropogoneae</taxon>
        <taxon>Tripsacinae</taxon>
        <taxon>Zea</taxon>
    </lineage>
</organism>
<keyword evidence="2" id="KW-1185">Reference proteome</keyword>
<dbReference type="GO" id="GO:0003676">
    <property type="term" value="F:nucleic acid binding"/>
    <property type="evidence" value="ECO:0007669"/>
    <property type="project" value="InterPro"/>
</dbReference>
<dbReference type="AlphaFoldDB" id="A0A804LPY5"/>
<dbReference type="Proteomes" id="UP000007305">
    <property type="component" value="Chromosome 1"/>
</dbReference>
<dbReference type="InterPro" id="IPR035979">
    <property type="entry name" value="RBD_domain_sf"/>
</dbReference>
<evidence type="ECO:0008006" key="3">
    <source>
        <dbReference type="Google" id="ProtNLM"/>
    </source>
</evidence>
<evidence type="ECO:0000313" key="1">
    <source>
        <dbReference type="EnsemblPlants" id="Zm00001eb027400_P001"/>
    </source>
</evidence>
<reference evidence="1" key="3">
    <citation type="submission" date="2021-05" db="UniProtKB">
        <authorList>
            <consortium name="EnsemblPlants"/>
        </authorList>
    </citation>
    <scope>IDENTIFICATION</scope>
    <source>
        <strain evidence="1">cv. B73</strain>
    </source>
</reference>
<dbReference type="InParanoid" id="A0A804LPY5"/>
<name>A0A804LPY5_MAIZE</name>
<dbReference type="EnsemblPlants" id="Zm00001eb027400_T001">
    <property type="protein sequence ID" value="Zm00001eb027400_P001"/>
    <property type="gene ID" value="Zm00001eb027400"/>
</dbReference>
<accession>A0A804LPY5</accession>
<reference evidence="1" key="2">
    <citation type="submission" date="2019-07" db="EMBL/GenBank/DDBJ databases">
        <authorList>
            <person name="Seetharam A."/>
            <person name="Woodhouse M."/>
            <person name="Cannon E."/>
        </authorList>
    </citation>
    <scope>NUCLEOTIDE SEQUENCE [LARGE SCALE GENOMIC DNA]</scope>
    <source>
        <strain evidence="1">cv. B73</strain>
    </source>
</reference>
<dbReference type="SUPFAM" id="SSF54928">
    <property type="entry name" value="RNA-binding domain, RBD"/>
    <property type="match status" value="1"/>
</dbReference>
<protein>
    <recommendedName>
        <fullName evidence="3">RRM domain-containing protein</fullName>
    </recommendedName>
</protein>
<evidence type="ECO:0000313" key="2">
    <source>
        <dbReference type="Proteomes" id="UP000007305"/>
    </source>
</evidence>
<proteinExistence type="predicted"/>
<dbReference type="PANTHER" id="PTHR32343:SF32">
    <property type="entry name" value="POLYADENYLATE-BINDING PROTEIN-INTERACTING PROTEIN 13"/>
    <property type="match status" value="1"/>
</dbReference>
<reference evidence="2" key="1">
    <citation type="submission" date="2015-12" db="EMBL/GenBank/DDBJ databases">
        <title>Update maize B73 reference genome by single molecule sequencing technologies.</title>
        <authorList>
            <consortium name="Maize Genome Sequencing Project"/>
            <person name="Ware D."/>
        </authorList>
    </citation>
    <scope>NUCLEOTIDE SEQUENCE [LARGE SCALE GENOMIC DNA]</scope>
    <source>
        <strain evidence="2">cv. B73</strain>
    </source>
</reference>